<dbReference type="GO" id="GO:0007186">
    <property type="term" value="P:G protein-coupled receptor signaling pathway"/>
    <property type="evidence" value="ECO:0007669"/>
    <property type="project" value="TreeGrafter"/>
</dbReference>
<dbReference type="STRING" id="6313.A0A0K0DLE5"/>
<feature type="domain" description="ARHGEF1-like PH" evidence="1">
    <location>
        <begin position="94"/>
        <end position="195"/>
    </location>
</feature>
<sequence length="256" mass="30010">MQSPDDVEHPVVFLLALQLKFKVFKNLECRSQMHGSGYVSKTDVVPDLKSPSMDGGVVQTYFERRETETRNAENADRLDRLQRWLDTTPFDKKYCLMHNRLLTYRVNRRKRTELHMVLLENMLVFLTKHSDERTSLYFLSTLDQLKKAKWLPIKPLASSMAKKDATISAQFVSSNSERCSERIYELITATTTDVKRVADLKQRDCKELAMSAVLRGNQLRDGINQNSDHFLLKHEFYWHPYKSLVLSLREESFERE</sequence>
<dbReference type="WBParaSite" id="ACAC_0001241601-mRNA-1">
    <property type="protein sequence ID" value="ACAC_0001241601-mRNA-1"/>
    <property type="gene ID" value="ACAC_0001241601"/>
</dbReference>
<dbReference type="InterPro" id="IPR041020">
    <property type="entry name" value="PH_16"/>
</dbReference>
<dbReference type="Gene3D" id="2.30.29.30">
    <property type="entry name" value="Pleckstrin-homology domain (PH domain)/Phosphotyrosine-binding domain (PTB)"/>
    <property type="match status" value="1"/>
</dbReference>
<reference evidence="2" key="1">
    <citation type="submission" date="2012-09" db="EMBL/GenBank/DDBJ databases">
        <authorList>
            <person name="Martin A.A."/>
        </authorList>
    </citation>
    <scope>NUCLEOTIDE SEQUENCE</scope>
</reference>
<dbReference type="Pfam" id="PF17838">
    <property type="entry name" value="PH_16"/>
    <property type="match status" value="1"/>
</dbReference>
<dbReference type="GO" id="GO:0005085">
    <property type="term" value="F:guanyl-nucleotide exchange factor activity"/>
    <property type="evidence" value="ECO:0007669"/>
    <property type="project" value="TreeGrafter"/>
</dbReference>
<evidence type="ECO:0000313" key="3">
    <source>
        <dbReference type="WBParaSite" id="ACAC_0001241601-mRNA-1"/>
    </source>
</evidence>
<dbReference type="InterPro" id="IPR011993">
    <property type="entry name" value="PH-like_dom_sf"/>
</dbReference>
<name>A0A0K0DLE5_ANGCA</name>
<evidence type="ECO:0000259" key="1">
    <source>
        <dbReference type="Pfam" id="PF17838"/>
    </source>
</evidence>
<accession>A0A0K0DLE5</accession>
<dbReference type="SUPFAM" id="SSF50729">
    <property type="entry name" value="PH domain-like"/>
    <property type="match status" value="1"/>
</dbReference>
<proteinExistence type="predicted"/>
<reference evidence="3" key="2">
    <citation type="submission" date="2017-02" db="UniProtKB">
        <authorList>
            <consortium name="WormBaseParasite"/>
        </authorList>
    </citation>
    <scope>IDENTIFICATION</scope>
</reference>
<dbReference type="GO" id="GO:0001664">
    <property type="term" value="F:G protein-coupled receptor binding"/>
    <property type="evidence" value="ECO:0007669"/>
    <property type="project" value="TreeGrafter"/>
</dbReference>
<evidence type="ECO:0000313" key="2">
    <source>
        <dbReference type="Proteomes" id="UP000035642"/>
    </source>
</evidence>
<dbReference type="PANTHER" id="PTHR45872:SF2">
    <property type="entry name" value="RHO GUANINE NUCLEOTIDE EXCHANGE FACTOR 2, ISOFORM D"/>
    <property type="match status" value="1"/>
</dbReference>
<protein>
    <submittedName>
        <fullName evidence="3">PH_16 domain-containing protein</fullName>
    </submittedName>
</protein>
<dbReference type="GO" id="GO:0005737">
    <property type="term" value="C:cytoplasm"/>
    <property type="evidence" value="ECO:0007669"/>
    <property type="project" value="TreeGrafter"/>
</dbReference>
<dbReference type="PANTHER" id="PTHR45872">
    <property type="entry name" value="RHO GUANINE NUCLEOTIDE EXCHANGE FACTOR 2, ISOFORM D"/>
    <property type="match status" value="1"/>
</dbReference>
<dbReference type="Proteomes" id="UP000035642">
    <property type="component" value="Unassembled WGS sequence"/>
</dbReference>
<dbReference type="AlphaFoldDB" id="A0A0K0DLE5"/>
<organism evidence="2 3">
    <name type="scientific">Angiostrongylus cantonensis</name>
    <name type="common">Rat lungworm</name>
    <dbReference type="NCBI Taxonomy" id="6313"/>
    <lineage>
        <taxon>Eukaryota</taxon>
        <taxon>Metazoa</taxon>
        <taxon>Ecdysozoa</taxon>
        <taxon>Nematoda</taxon>
        <taxon>Chromadorea</taxon>
        <taxon>Rhabditida</taxon>
        <taxon>Rhabditina</taxon>
        <taxon>Rhabditomorpha</taxon>
        <taxon>Strongyloidea</taxon>
        <taxon>Metastrongylidae</taxon>
        <taxon>Angiostrongylus</taxon>
    </lineage>
</organism>
<keyword evidence="2" id="KW-1185">Reference proteome</keyword>